<dbReference type="PANTHER" id="PTHR24189:SF50">
    <property type="entry name" value="ANKYRIN REPEAT AND SOCS BOX PROTEIN 2"/>
    <property type="match status" value="1"/>
</dbReference>
<organism evidence="4">
    <name type="scientific">Bionectria ochroleuca</name>
    <name type="common">Gliocladium roseum</name>
    <dbReference type="NCBI Taxonomy" id="29856"/>
    <lineage>
        <taxon>Eukaryota</taxon>
        <taxon>Fungi</taxon>
        <taxon>Dikarya</taxon>
        <taxon>Ascomycota</taxon>
        <taxon>Pezizomycotina</taxon>
        <taxon>Sordariomycetes</taxon>
        <taxon>Hypocreomycetidae</taxon>
        <taxon>Hypocreales</taxon>
        <taxon>Bionectriaceae</taxon>
        <taxon>Clonostachys</taxon>
    </lineage>
</organism>
<dbReference type="PROSITE" id="PS50297">
    <property type="entry name" value="ANK_REP_REGION"/>
    <property type="match status" value="2"/>
</dbReference>
<evidence type="ECO:0000256" key="1">
    <source>
        <dbReference type="ARBA" id="ARBA00022737"/>
    </source>
</evidence>
<proteinExistence type="predicted"/>
<dbReference type="PRINTS" id="PR01415">
    <property type="entry name" value="ANKYRIN"/>
</dbReference>
<name>A0A0B7K698_BIOOC</name>
<keyword evidence="2 3" id="KW-0040">ANK repeat</keyword>
<dbReference type="EMBL" id="CDPU01000021">
    <property type="protein sequence ID" value="CEO51092.1"/>
    <property type="molecule type" value="Genomic_DNA"/>
</dbReference>
<dbReference type="InterPro" id="IPR050745">
    <property type="entry name" value="Multifunctional_regulatory"/>
</dbReference>
<gene>
    <name evidence="4" type="ORF">BN869_000007150_1</name>
</gene>
<feature type="repeat" description="ANK" evidence="3">
    <location>
        <begin position="354"/>
        <end position="386"/>
    </location>
</feature>
<dbReference type="AlphaFoldDB" id="A0A0B7K698"/>
<feature type="repeat" description="ANK" evidence="3">
    <location>
        <begin position="50"/>
        <end position="76"/>
    </location>
</feature>
<dbReference type="GO" id="GO:0005634">
    <property type="term" value="C:nucleus"/>
    <property type="evidence" value="ECO:0007669"/>
    <property type="project" value="TreeGrafter"/>
</dbReference>
<reference evidence="4" key="1">
    <citation type="submission" date="2015-01" db="EMBL/GenBank/DDBJ databases">
        <authorList>
            <person name="Durling Mikael"/>
        </authorList>
    </citation>
    <scope>NUCLEOTIDE SEQUENCE</scope>
</reference>
<dbReference type="Pfam" id="PF12796">
    <property type="entry name" value="Ank_2"/>
    <property type="match status" value="2"/>
</dbReference>
<dbReference type="GO" id="GO:0005737">
    <property type="term" value="C:cytoplasm"/>
    <property type="evidence" value="ECO:0007669"/>
    <property type="project" value="TreeGrafter"/>
</dbReference>
<dbReference type="Pfam" id="PF13637">
    <property type="entry name" value="Ank_4"/>
    <property type="match status" value="1"/>
</dbReference>
<dbReference type="SMART" id="SM00248">
    <property type="entry name" value="ANK"/>
    <property type="match status" value="10"/>
</dbReference>
<dbReference type="SUPFAM" id="SSF48403">
    <property type="entry name" value="Ankyrin repeat"/>
    <property type="match status" value="2"/>
</dbReference>
<keyword evidence="1" id="KW-0677">Repeat</keyword>
<sequence length="580" mass="63106">MGNQAQSRMREDFDGPLEAMHASIRDDNVPELRRILGLATADEVNHEHYKWGTPLHVAVLCDNLPAVDLLLEAGADPFFLTHSDDGMTPLGTAVRRGTTPIVERVWQSVPLESRVSERHSQNTALGVAAMYGQTHVVDLLLNLWDDWPQATKQGALFAAVNKWRADAVDLLLDRVDFSKDTILQALHVAVNFKVMLAEDERGGVKYDGTDFLNQQRLIKALVKAGADPNARMKRAVFQTAPILFACRYCDLVGGLKVLLEIGADPNIQDDDGKTALHHLGAPVYVKSQSPSSRLNDTGIRLLLEKGASVSCRDNEGNNPLHSAAYGSNLSIFLLYLSAMDPTEKASMSTLVNSHGETLLHWAAAGGKTDIMEYLISHGSDVNQASANGWTPLLCSLARTSDGDIFGSKLKPSWLAVRAARVLLDHGANSLVSTEEAHTPLHLLATYLDRDEAGGTAALAQEFVSRGADVEARASMVVSVATLRKNTNLHAHGWGWRTKQTLDKFASDAAVVSRDLPLLHWAAHHGAVGLAKVILAHGANPECVDSKGMYPATSVIKSEKMQRNLEVSQKFVQLLIEVMAR</sequence>
<dbReference type="PANTHER" id="PTHR24189">
    <property type="entry name" value="MYOTROPHIN"/>
    <property type="match status" value="1"/>
</dbReference>
<evidence type="ECO:0000313" key="4">
    <source>
        <dbReference type="EMBL" id="CEO51092.1"/>
    </source>
</evidence>
<dbReference type="Pfam" id="PF00023">
    <property type="entry name" value="Ank"/>
    <property type="match status" value="1"/>
</dbReference>
<accession>A0A0B7K698</accession>
<dbReference type="Gene3D" id="1.25.40.20">
    <property type="entry name" value="Ankyrin repeat-containing domain"/>
    <property type="match status" value="4"/>
</dbReference>
<evidence type="ECO:0000256" key="3">
    <source>
        <dbReference type="PROSITE-ProRule" id="PRU00023"/>
    </source>
</evidence>
<dbReference type="PROSITE" id="PS50088">
    <property type="entry name" value="ANK_REPEAT"/>
    <property type="match status" value="3"/>
</dbReference>
<dbReference type="InterPro" id="IPR002110">
    <property type="entry name" value="Ankyrin_rpt"/>
</dbReference>
<protein>
    <submittedName>
        <fullName evidence="4">Uncharacterized protein</fullName>
    </submittedName>
</protein>
<evidence type="ECO:0000256" key="2">
    <source>
        <dbReference type="ARBA" id="ARBA00023043"/>
    </source>
</evidence>
<dbReference type="InterPro" id="IPR036770">
    <property type="entry name" value="Ankyrin_rpt-contain_sf"/>
</dbReference>
<feature type="repeat" description="ANK" evidence="3">
    <location>
        <begin position="513"/>
        <end position="545"/>
    </location>
</feature>